<dbReference type="EMBL" id="ADFR01000015">
    <property type="protein sequence ID" value="EFC05341.1"/>
    <property type="molecule type" value="Genomic_DNA"/>
</dbReference>
<evidence type="ECO:0000259" key="1">
    <source>
        <dbReference type="PROSITE" id="PS50011"/>
    </source>
</evidence>
<dbReference type="SUPFAM" id="SSF56112">
    <property type="entry name" value="Protein kinase-like (PK-like)"/>
    <property type="match status" value="1"/>
</dbReference>
<dbReference type="eggNOG" id="ENOG50335ND">
    <property type="taxonomic scope" value="Bacteria"/>
</dbReference>
<dbReference type="STRING" id="679192.HMPREF9013_1366"/>
<dbReference type="GO" id="GO:0004672">
    <property type="term" value="F:protein kinase activity"/>
    <property type="evidence" value="ECO:0007669"/>
    <property type="project" value="InterPro"/>
</dbReference>
<dbReference type="Proteomes" id="UP000005017">
    <property type="component" value="Unassembled WGS sequence"/>
</dbReference>
<dbReference type="InterPro" id="IPR000719">
    <property type="entry name" value="Prot_kinase_dom"/>
</dbReference>
<reference evidence="3" key="1">
    <citation type="submission" date="2009-12" db="EMBL/GenBank/DDBJ databases">
        <title>Sequence of Clostridiales genomosp. BVAB3 str. UPII9-5.</title>
        <authorList>
            <person name="Madupu R."/>
            <person name="Durkin A.S."/>
            <person name="Torralba M."/>
            <person name="Methe B."/>
            <person name="Sutton G.G."/>
            <person name="Strausberg R.L."/>
            <person name="Nelson K.E."/>
        </authorList>
    </citation>
    <scope>NUCLEOTIDE SEQUENCE [LARGE SCALE GENOMIC DNA]</scope>
    <source>
        <strain evidence="3">W1219</strain>
    </source>
</reference>
<organism evidence="2 3">
    <name type="scientific">Bulleidia extructa W1219</name>
    <dbReference type="NCBI Taxonomy" id="679192"/>
    <lineage>
        <taxon>Bacteria</taxon>
        <taxon>Bacillati</taxon>
        <taxon>Bacillota</taxon>
        <taxon>Erysipelotrichia</taxon>
        <taxon>Erysipelotrichales</taxon>
        <taxon>Erysipelotrichaceae</taxon>
        <taxon>Bulleidia</taxon>
    </lineage>
</organism>
<dbReference type="AlphaFoldDB" id="D2MQ18"/>
<dbReference type="InterPro" id="IPR011009">
    <property type="entry name" value="Kinase-like_dom_sf"/>
</dbReference>
<dbReference type="RefSeq" id="WP_006627481.1">
    <property type="nucleotide sequence ID" value="NZ_ADFR01000015.1"/>
</dbReference>
<feature type="domain" description="Protein kinase" evidence="1">
    <location>
        <begin position="1"/>
        <end position="275"/>
    </location>
</feature>
<evidence type="ECO:0000313" key="3">
    <source>
        <dbReference type="Proteomes" id="UP000005017"/>
    </source>
</evidence>
<dbReference type="Gene3D" id="3.90.1200.10">
    <property type="match status" value="1"/>
</dbReference>
<comment type="caution">
    <text evidence="2">The sequence shown here is derived from an EMBL/GenBank/DDBJ whole genome shotgun (WGS) entry which is preliminary data.</text>
</comment>
<name>D2MQ18_9FIRM</name>
<dbReference type="GO" id="GO:0005524">
    <property type="term" value="F:ATP binding"/>
    <property type="evidence" value="ECO:0007669"/>
    <property type="project" value="InterPro"/>
</dbReference>
<dbReference type="PROSITE" id="PS50011">
    <property type="entry name" value="PROTEIN_KINASE_DOM"/>
    <property type="match status" value="1"/>
</dbReference>
<accession>D2MQ18</accession>
<evidence type="ECO:0000313" key="2">
    <source>
        <dbReference type="EMBL" id="EFC05341.1"/>
    </source>
</evidence>
<proteinExistence type="predicted"/>
<dbReference type="OrthoDB" id="2199595at2"/>
<gene>
    <name evidence="2" type="ORF">HMPREF9013_1366</name>
</gene>
<protein>
    <recommendedName>
        <fullName evidence="1">Protein kinase domain-containing protein</fullName>
    </recommendedName>
</protein>
<sequence>MAIFQSFQKGEIQEIYQQYEEQGRMYDVFRIECSACSYILKKVEKQEIFVYETYLKDHHLAVPDYFGFLKTEEGNWLLMEYCQGNDLSEMRNDLVMPLVTSLSQLQRKYWKTDIQDDRFERYLKRIQKRAAFLRNRPRWEKIYHIFIDRQKELPLTLSCGDLLACHVIETKSGVKIIDWGFGGKMPYTLDVARFIAHSTVHKSTFPFYMSDEQKTIFVQRMYERLPEKMDRRQYQIDLELAIFNEYVEFMEAKEDFNHYYERSGEVLLQKIEEHF</sequence>
<keyword evidence="3" id="KW-1185">Reference proteome</keyword>